<dbReference type="InterPro" id="IPR039447">
    <property type="entry name" value="UreH-like_TM_dom"/>
</dbReference>
<reference evidence="3 4" key="1">
    <citation type="submission" date="2021-01" db="EMBL/GenBank/DDBJ databases">
        <title>Carboxyliciviraga sp.nov., isolated from coastal sediments.</title>
        <authorList>
            <person name="Lu D."/>
            <person name="Zhang T."/>
        </authorList>
    </citation>
    <scope>NUCLEOTIDE SEQUENCE [LARGE SCALE GENOMIC DNA]</scope>
    <source>
        <strain evidence="3 4">N1Y132</strain>
    </source>
</reference>
<protein>
    <submittedName>
        <fullName evidence="3">Sulfite exporter TauE/SafE family protein</fullName>
    </submittedName>
</protein>
<accession>A0ABS1HIB4</accession>
<name>A0ABS1HIB4_9BACT</name>
<dbReference type="Pfam" id="PF13386">
    <property type="entry name" value="DsbD_2"/>
    <property type="match status" value="1"/>
</dbReference>
<evidence type="ECO:0000256" key="1">
    <source>
        <dbReference type="SAM" id="Phobius"/>
    </source>
</evidence>
<keyword evidence="1" id="KW-0472">Membrane</keyword>
<keyword evidence="1" id="KW-1133">Transmembrane helix</keyword>
<dbReference type="Proteomes" id="UP000605676">
    <property type="component" value="Unassembled WGS sequence"/>
</dbReference>
<dbReference type="EMBL" id="JAENRR010000013">
    <property type="protein sequence ID" value="MBK3517230.1"/>
    <property type="molecule type" value="Genomic_DNA"/>
</dbReference>
<evidence type="ECO:0000259" key="2">
    <source>
        <dbReference type="Pfam" id="PF13386"/>
    </source>
</evidence>
<gene>
    <name evidence="3" type="ORF">JIV24_07755</name>
</gene>
<feature type="transmembrane region" description="Helical" evidence="1">
    <location>
        <begin position="156"/>
        <end position="182"/>
    </location>
</feature>
<feature type="transmembrane region" description="Helical" evidence="1">
    <location>
        <begin position="124"/>
        <end position="150"/>
    </location>
</feature>
<evidence type="ECO:0000313" key="3">
    <source>
        <dbReference type="EMBL" id="MBK3517230.1"/>
    </source>
</evidence>
<evidence type="ECO:0000313" key="4">
    <source>
        <dbReference type="Proteomes" id="UP000605676"/>
    </source>
</evidence>
<proteinExistence type="predicted"/>
<organism evidence="3 4">
    <name type="scientific">Carboxylicivirga marina</name>
    <dbReference type="NCBI Taxonomy" id="2800988"/>
    <lineage>
        <taxon>Bacteria</taxon>
        <taxon>Pseudomonadati</taxon>
        <taxon>Bacteroidota</taxon>
        <taxon>Bacteroidia</taxon>
        <taxon>Marinilabiliales</taxon>
        <taxon>Marinilabiliaceae</taxon>
        <taxon>Carboxylicivirga</taxon>
    </lineage>
</organism>
<dbReference type="PANTHER" id="PTHR36394:SF1">
    <property type="entry name" value="OS01G0277700 PROTEIN"/>
    <property type="match status" value="1"/>
</dbReference>
<keyword evidence="1" id="KW-0812">Transmembrane</keyword>
<keyword evidence="4" id="KW-1185">Reference proteome</keyword>
<sequence>MSQELQVLVISAASIGFFHTLLGPDHYLPFIMIGKAREWKLGKVLGLTILCGIGHILSSVIVGLVGIALELQVEKLNWFESFRGNLAAWALIAFGLLYALWGIRRWYKKHRHSHVDDIENSKNITPWVLFIIFALGPCEPLIPILMYPAAIESAGALVMVTSIFGLTTLLTMTGAVLAVSYGLSFVNLKRFENLGHPIAGFVIFLSGLAIQVLGL</sequence>
<comment type="caution">
    <text evidence="3">The sequence shown here is derived from an EMBL/GenBank/DDBJ whole genome shotgun (WGS) entry which is preliminary data.</text>
</comment>
<feature type="domain" description="Urease accessory protein UreH-like transmembrane" evidence="2">
    <location>
        <begin position="57"/>
        <end position="207"/>
    </location>
</feature>
<feature type="transmembrane region" description="Helical" evidence="1">
    <location>
        <begin position="6"/>
        <end position="23"/>
    </location>
</feature>
<dbReference type="PANTHER" id="PTHR36394">
    <property type="entry name" value="OS01G0277700 PROTEIN"/>
    <property type="match status" value="1"/>
</dbReference>
<feature type="transmembrane region" description="Helical" evidence="1">
    <location>
        <begin position="44"/>
        <end position="66"/>
    </location>
</feature>
<feature type="transmembrane region" description="Helical" evidence="1">
    <location>
        <begin position="194"/>
        <end position="214"/>
    </location>
</feature>
<dbReference type="RefSeq" id="WP_200464453.1">
    <property type="nucleotide sequence ID" value="NZ_JAENRR010000013.1"/>
</dbReference>
<feature type="transmembrane region" description="Helical" evidence="1">
    <location>
        <begin position="86"/>
        <end position="103"/>
    </location>
</feature>